<gene>
    <name evidence="1" type="primary">nagX_4</name>
    <name evidence="1" type="ORF">NCTC12123_01129</name>
</gene>
<sequence>MRAIVIGAGIGGLSAAVALKKAGIDCTVFEAVKEIRPVGGGHLHLA</sequence>
<dbReference type="Gene3D" id="3.50.50.60">
    <property type="entry name" value="FAD/NAD(P)-binding domain"/>
    <property type="match status" value="1"/>
</dbReference>
<dbReference type="SUPFAM" id="SSF51905">
    <property type="entry name" value="FAD/NAD(P)-binding domain"/>
    <property type="match status" value="1"/>
</dbReference>
<evidence type="ECO:0000313" key="2">
    <source>
        <dbReference type="Proteomes" id="UP000255163"/>
    </source>
</evidence>
<dbReference type="Pfam" id="PF13450">
    <property type="entry name" value="NAD_binding_8"/>
    <property type="match status" value="1"/>
</dbReference>
<name>A0A376F423_ENTAS</name>
<protein>
    <submittedName>
        <fullName evidence="1">3-hydroxybenzoate 6-hydroxylase</fullName>
    </submittedName>
</protein>
<evidence type="ECO:0000313" key="1">
    <source>
        <dbReference type="EMBL" id="STD19074.1"/>
    </source>
</evidence>
<proteinExistence type="predicted"/>
<dbReference type="AlphaFoldDB" id="A0A376F423"/>
<dbReference type="InterPro" id="IPR036188">
    <property type="entry name" value="FAD/NAD-bd_sf"/>
</dbReference>
<dbReference type="EMBL" id="UFYI01000007">
    <property type="protein sequence ID" value="STD19074.1"/>
    <property type="molecule type" value="Genomic_DNA"/>
</dbReference>
<reference evidence="1 2" key="1">
    <citation type="submission" date="2018-06" db="EMBL/GenBank/DDBJ databases">
        <authorList>
            <consortium name="Pathogen Informatics"/>
            <person name="Doyle S."/>
        </authorList>
    </citation>
    <scope>NUCLEOTIDE SEQUENCE [LARGE SCALE GENOMIC DNA]</scope>
    <source>
        <strain evidence="1 2">NCTC12123</strain>
    </source>
</reference>
<dbReference type="Proteomes" id="UP000255163">
    <property type="component" value="Unassembled WGS sequence"/>
</dbReference>
<accession>A0A376F423</accession>
<organism evidence="1 2">
    <name type="scientific">Enterobacter asburiae</name>
    <dbReference type="NCBI Taxonomy" id="61645"/>
    <lineage>
        <taxon>Bacteria</taxon>
        <taxon>Pseudomonadati</taxon>
        <taxon>Pseudomonadota</taxon>
        <taxon>Gammaproteobacteria</taxon>
        <taxon>Enterobacterales</taxon>
        <taxon>Enterobacteriaceae</taxon>
        <taxon>Enterobacter</taxon>
        <taxon>Enterobacter cloacae complex</taxon>
    </lineage>
</organism>